<evidence type="ECO:0000256" key="1">
    <source>
        <dbReference type="ARBA" id="ARBA00006484"/>
    </source>
</evidence>
<comment type="caution">
    <text evidence="3">The sequence shown here is derived from an EMBL/GenBank/DDBJ whole genome shotgun (WGS) entry which is preliminary data.</text>
</comment>
<dbReference type="GO" id="GO:0016491">
    <property type="term" value="F:oxidoreductase activity"/>
    <property type="evidence" value="ECO:0007669"/>
    <property type="project" value="UniProtKB-KW"/>
</dbReference>
<keyword evidence="2" id="KW-0560">Oxidoreductase</keyword>
<dbReference type="AlphaFoldDB" id="T1C772"/>
<accession>T1C772</accession>
<dbReference type="Pfam" id="PF00106">
    <property type="entry name" value="adh_short"/>
    <property type="match status" value="1"/>
</dbReference>
<dbReference type="InterPro" id="IPR002347">
    <property type="entry name" value="SDR_fam"/>
</dbReference>
<evidence type="ECO:0000313" key="3">
    <source>
        <dbReference type="EMBL" id="EQD61950.1"/>
    </source>
</evidence>
<proteinExistence type="inferred from homology"/>
<feature type="non-terminal residue" evidence="3">
    <location>
        <position position="93"/>
    </location>
</feature>
<evidence type="ECO:0000256" key="2">
    <source>
        <dbReference type="ARBA" id="ARBA00023002"/>
    </source>
</evidence>
<gene>
    <name evidence="3" type="ORF">B1A_09534</name>
</gene>
<dbReference type="EMBL" id="AUZX01006803">
    <property type="protein sequence ID" value="EQD61950.1"/>
    <property type="molecule type" value="Genomic_DNA"/>
</dbReference>
<organism evidence="3">
    <name type="scientific">mine drainage metagenome</name>
    <dbReference type="NCBI Taxonomy" id="410659"/>
    <lineage>
        <taxon>unclassified sequences</taxon>
        <taxon>metagenomes</taxon>
        <taxon>ecological metagenomes</taxon>
    </lineage>
</organism>
<name>T1C772_9ZZZZ</name>
<comment type="similarity">
    <text evidence="1">Belongs to the short-chain dehydrogenases/reductases (SDR) family.</text>
</comment>
<dbReference type="PANTHER" id="PTHR43639:SF1">
    <property type="entry name" value="SHORT-CHAIN DEHYDROGENASE_REDUCTASE FAMILY PROTEIN"/>
    <property type="match status" value="1"/>
</dbReference>
<protein>
    <submittedName>
        <fullName evidence="3">Short-chain dehydrogenase/reductase SDR</fullName>
    </submittedName>
</protein>
<dbReference type="SUPFAM" id="SSF51735">
    <property type="entry name" value="NAD(P)-binding Rossmann-fold domains"/>
    <property type="match status" value="1"/>
</dbReference>
<reference evidence="3" key="2">
    <citation type="journal article" date="2014" name="ISME J.">
        <title>Microbial stratification in low pH oxic and suboxic macroscopic growths along an acid mine drainage.</title>
        <authorList>
            <person name="Mendez-Garcia C."/>
            <person name="Mesa V."/>
            <person name="Sprenger R.R."/>
            <person name="Richter M."/>
            <person name="Diez M.S."/>
            <person name="Solano J."/>
            <person name="Bargiela R."/>
            <person name="Golyshina O.V."/>
            <person name="Manteca A."/>
            <person name="Ramos J.L."/>
            <person name="Gallego J.R."/>
            <person name="Llorente I."/>
            <person name="Martins Dos Santos V.A."/>
            <person name="Jensen O.N."/>
            <person name="Pelaez A.I."/>
            <person name="Sanchez J."/>
            <person name="Ferrer M."/>
        </authorList>
    </citation>
    <scope>NUCLEOTIDE SEQUENCE</scope>
</reference>
<reference evidence="3" key="1">
    <citation type="submission" date="2013-08" db="EMBL/GenBank/DDBJ databases">
        <authorList>
            <person name="Mendez C."/>
            <person name="Richter M."/>
            <person name="Ferrer M."/>
            <person name="Sanchez J."/>
        </authorList>
    </citation>
    <scope>NUCLEOTIDE SEQUENCE</scope>
</reference>
<dbReference type="InterPro" id="IPR036291">
    <property type="entry name" value="NAD(P)-bd_dom_sf"/>
</dbReference>
<sequence>MRVAVHYHRSEADALALTASLNRLRPDSARAIQTDLTDCARIRPLVETVHAFWGRLDVLVNNASSFYATPLEAVSERSFNDLVGTNLKAPLFL</sequence>
<dbReference type="Gene3D" id="3.40.50.720">
    <property type="entry name" value="NAD(P)-binding Rossmann-like Domain"/>
    <property type="match status" value="1"/>
</dbReference>
<dbReference type="PANTHER" id="PTHR43639">
    <property type="entry name" value="OXIDOREDUCTASE, SHORT-CHAIN DEHYDROGENASE/REDUCTASE FAMILY (AFU_ORTHOLOGUE AFUA_5G02870)"/>
    <property type="match status" value="1"/>
</dbReference>